<keyword evidence="1" id="KW-0472">Membrane</keyword>
<feature type="transmembrane region" description="Helical" evidence="1">
    <location>
        <begin position="33"/>
        <end position="53"/>
    </location>
</feature>
<keyword evidence="3" id="KW-1185">Reference proteome</keyword>
<proteinExistence type="predicted"/>
<evidence type="ECO:0000256" key="1">
    <source>
        <dbReference type="SAM" id="Phobius"/>
    </source>
</evidence>
<evidence type="ECO:0000313" key="2">
    <source>
        <dbReference type="EMBL" id="MDN3569852.1"/>
    </source>
</evidence>
<keyword evidence="1" id="KW-0812">Transmembrane</keyword>
<sequence>MKQDRLNILVHLLEAAYWFGIIAALMLEDVALWVWGATAIIAVPFYAIVTVAVRSRLGILR</sequence>
<accession>A0ABT8AJ36</accession>
<evidence type="ECO:0000313" key="3">
    <source>
        <dbReference type="Proteomes" id="UP001244297"/>
    </source>
</evidence>
<dbReference type="Proteomes" id="UP001244297">
    <property type="component" value="Unassembled WGS sequence"/>
</dbReference>
<dbReference type="EMBL" id="JAUFPT010000008">
    <property type="protein sequence ID" value="MDN3569852.1"/>
    <property type="molecule type" value="Genomic_DNA"/>
</dbReference>
<organism evidence="2 3">
    <name type="scientific">Methylobacterium longum</name>
    <dbReference type="NCBI Taxonomy" id="767694"/>
    <lineage>
        <taxon>Bacteria</taxon>
        <taxon>Pseudomonadati</taxon>
        <taxon>Pseudomonadota</taxon>
        <taxon>Alphaproteobacteria</taxon>
        <taxon>Hyphomicrobiales</taxon>
        <taxon>Methylobacteriaceae</taxon>
        <taxon>Methylobacterium</taxon>
    </lineage>
</organism>
<reference evidence="3" key="1">
    <citation type="journal article" date="2019" name="Int. J. Syst. Evol. Microbiol.">
        <title>The Global Catalogue of Microorganisms (GCM) 10K type strain sequencing project: providing services to taxonomists for standard genome sequencing and annotation.</title>
        <authorList>
            <consortium name="The Broad Institute Genomics Platform"/>
            <consortium name="The Broad Institute Genome Sequencing Center for Infectious Disease"/>
            <person name="Wu L."/>
            <person name="Ma J."/>
        </authorList>
    </citation>
    <scope>NUCLEOTIDE SEQUENCE [LARGE SCALE GENOMIC DNA]</scope>
    <source>
        <strain evidence="3">CECT 7806</strain>
    </source>
</reference>
<dbReference type="RefSeq" id="WP_238290996.1">
    <property type="nucleotide sequence ID" value="NZ_BPQS01000030.1"/>
</dbReference>
<protein>
    <submittedName>
        <fullName evidence="2">Uncharacterized protein</fullName>
    </submittedName>
</protein>
<keyword evidence="1" id="KW-1133">Transmembrane helix</keyword>
<gene>
    <name evidence="2" type="ORF">QWZ18_04325</name>
</gene>
<comment type="caution">
    <text evidence="2">The sequence shown here is derived from an EMBL/GenBank/DDBJ whole genome shotgun (WGS) entry which is preliminary data.</text>
</comment>
<name>A0ABT8AJ36_9HYPH</name>
<feature type="transmembrane region" description="Helical" evidence="1">
    <location>
        <begin position="7"/>
        <end position="27"/>
    </location>
</feature>